<dbReference type="InterPro" id="IPR001264">
    <property type="entry name" value="Glyco_trans_51"/>
</dbReference>
<feature type="domain" description="Glycosyl transferase family 51" evidence="13">
    <location>
        <begin position="54"/>
        <end position="221"/>
    </location>
</feature>
<dbReference type="PANTHER" id="PTHR30400:SF0">
    <property type="entry name" value="BIOSYNTHETIC PEPTIDOGLYCAN TRANSGLYCOSYLASE"/>
    <property type="match status" value="1"/>
</dbReference>
<keyword evidence="2 12" id="KW-1003">Cell membrane</keyword>
<evidence type="ECO:0000256" key="2">
    <source>
        <dbReference type="ARBA" id="ARBA00022475"/>
    </source>
</evidence>
<keyword evidence="9 12" id="KW-1133">Transmembrane helix</keyword>
<evidence type="ECO:0000256" key="1">
    <source>
        <dbReference type="ARBA" id="ARBA00004377"/>
    </source>
</evidence>
<keyword evidence="5 12" id="KW-0808">Transferase</keyword>
<dbReference type="GO" id="GO:0008360">
    <property type="term" value="P:regulation of cell shape"/>
    <property type="evidence" value="ECO:0007669"/>
    <property type="project" value="UniProtKB-KW"/>
</dbReference>
<evidence type="ECO:0000256" key="8">
    <source>
        <dbReference type="ARBA" id="ARBA00022984"/>
    </source>
</evidence>
<comment type="subcellular location">
    <subcellularLocation>
        <location evidence="1 12">Cell inner membrane</location>
        <topology evidence="1 12">Single-pass membrane protein</topology>
    </subcellularLocation>
</comment>
<dbReference type="OrthoDB" id="9766909at2"/>
<keyword evidence="10 12" id="KW-0472">Membrane</keyword>
<organism evidence="14 15">
    <name type="scientific">Conchiformibius steedae</name>
    <dbReference type="NCBI Taxonomy" id="153493"/>
    <lineage>
        <taxon>Bacteria</taxon>
        <taxon>Pseudomonadati</taxon>
        <taxon>Pseudomonadota</taxon>
        <taxon>Betaproteobacteria</taxon>
        <taxon>Neisseriales</taxon>
        <taxon>Neisseriaceae</taxon>
        <taxon>Conchiformibius</taxon>
    </lineage>
</organism>
<keyword evidence="6 12" id="KW-0812">Transmembrane</keyword>
<evidence type="ECO:0000256" key="9">
    <source>
        <dbReference type="ARBA" id="ARBA00022989"/>
    </source>
</evidence>
<accession>A0A3P2A354</accession>
<keyword evidence="4 12" id="KW-0328">Glycosyltransferase</keyword>
<dbReference type="UniPathway" id="UPA00219"/>
<evidence type="ECO:0000256" key="4">
    <source>
        <dbReference type="ARBA" id="ARBA00022676"/>
    </source>
</evidence>
<evidence type="ECO:0000259" key="13">
    <source>
        <dbReference type="Pfam" id="PF00912"/>
    </source>
</evidence>
<dbReference type="InterPro" id="IPR023346">
    <property type="entry name" value="Lysozyme-like_dom_sf"/>
</dbReference>
<evidence type="ECO:0000256" key="5">
    <source>
        <dbReference type="ARBA" id="ARBA00022679"/>
    </source>
</evidence>
<proteinExistence type="inferred from homology"/>
<evidence type="ECO:0000256" key="7">
    <source>
        <dbReference type="ARBA" id="ARBA00022960"/>
    </source>
</evidence>
<comment type="function">
    <text evidence="12">Peptidoglycan polymerase that catalyzes glycan chain elongation from lipid-linked precursors.</text>
</comment>
<dbReference type="GO" id="GO:0009274">
    <property type="term" value="C:peptidoglycan-based cell wall"/>
    <property type="evidence" value="ECO:0007669"/>
    <property type="project" value="InterPro"/>
</dbReference>
<evidence type="ECO:0000313" key="15">
    <source>
        <dbReference type="Proteomes" id="UP000269923"/>
    </source>
</evidence>
<comment type="caution">
    <text evidence="14">The sequence shown here is derived from an EMBL/GenBank/DDBJ whole genome shotgun (WGS) entry which is preliminary data.</text>
</comment>
<keyword evidence="8 12" id="KW-0573">Peptidoglycan synthesis</keyword>
<evidence type="ECO:0000256" key="12">
    <source>
        <dbReference type="HAMAP-Rule" id="MF_00766"/>
    </source>
</evidence>
<dbReference type="GO" id="GO:0005886">
    <property type="term" value="C:plasma membrane"/>
    <property type="evidence" value="ECO:0007669"/>
    <property type="project" value="UniProtKB-SubCell"/>
</dbReference>
<dbReference type="STRING" id="1121352.GCA_000620925_00117"/>
<dbReference type="PANTHER" id="PTHR30400">
    <property type="entry name" value="MONOFUNCTIONAL BIOSYNTHETIC PEPTIDOGLYCAN TRANSGLYCOSYLASE"/>
    <property type="match status" value="1"/>
</dbReference>
<name>A0A3P2A354_9NEIS</name>
<keyword evidence="3 12" id="KW-0997">Cell inner membrane</keyword>
<comment type="similarity">
    <text evidence="12">Belongs to the glycosyltransferase 51 family.</text>
</comment>
<dbReference type="InterPro" id="IPR036950">
    <property type="entry name" value="PBP_transglycosylase"/>
</dbReference>
<dbReference type="GO" id="GO:0009252">
    <property type="term" value="P:peptidoglycan biosynthetic process"/>
    <property type="evidence" value="ECO:0007669"/>
    <property type="project" value="UniProtKB-UniRule"/>
</dbReference>
<dbReference type="Pfam" id="PF00912">
    <property type="entry name" value="Transgly"/>
    <property type="match status" value="1"/>
</dbReference>
<dbReference type="RefSeq" id="WP_124795250.1">
    <property type="nucleotide sequence ID" value="NZ_RQYC01000010.1"/>
</dbReference>
<dbReference type="Proteomes" id="UP000269923">
    <property type="component" value="Unassembled WGS sequence"/>
</dbReference>
<protein>
    <recommendedName>
        <fullName evidence="12">Biosynthetic peptidoglycan transglycosylase</fullName>
        <ecNumber evidence="12">2.4.99.28</ecNumber>
    </recommendedName>
    <alternativeName>
        <fullName evidence="12">Glycan polymerase</fullName>
    </alternativeName>
    <alternativeName>
        <fullName evidence="12">Peptidoglycan glycosyltransferase MtgA</fullName>
        <shortName evidence="12">PGT</shortName>
    </alternativeName>
</protein>
<evidence type="ECO:0000256" key="11">
    <source>
        <dbReference type="ARBA" id="ARBA00023316"/>
    </source>
</evidence>
<dbReference type="EC" id="2.4.99.28" evidence="12"/>
<comment type="catalytic activity">
    <reaction evidence="12">
        <text>[GlcNAc-(1-&gt;4)-Mur2Ac(oyl-L-Ala-gamma-D-Glu-L-Lys-D-Ala-D-Ala)](n)-di-trans,octa-cis-undecaprenyl diphosphate + beta-D-GlcNAc-(1-&gt;4)-Mur2Ac(oyl-L-Ala-gamma-D-Glu-L-Lys-D-Ala-D-Ala)-di-trans,octa-cis-undecaprenyl diphosphate = [GlcNAc-(1-&gt;4)-Mur2Ac(oyl-L-Ala-gamma-D-Glu-L-Lys-D-Ala-D-Ala)](n+1)-di-trans,octa-cis-undecaprenyl diphosphate + di-trans,octa-cis-undecaprenyl diphosphate + H(+)</text>
        <dbReference type="Rhea" id="RHEA:23708"/>
        <dbReference type="Rhea" id="RHEA-COMP:9602"/>
        <dbReference type="Rhea" id="RHEA-COMP:9603"/>
        <dbReference type="ChEBI" id="CHEBI:15378"/>
        <dbReference type="ChEBI" id="CHEBI:58405"/>
        <dbReference type="ChEBI" id="CHEBI:60033"/>
        <dbReference type="ChEBI" id="CHEBI:78435"/>
        <dbReference type="EC" id="2.4.99.28"/>
    </reaction>
</comment>
<keyword evidence="11 12" id="KW-0961">Cell wall biogenesis/degradation</keyword>
<dbReference type="InterPro" id="IPR011812">
    <property type="entry name" value="Pep_trsgly"/>
</dbReference>
<dbReference type="Gene3D" id="1.10.3810.10">
    <property type="entry name" value="Biosynthetic peptidoglycan transglycosylase-like"/>
    <property type="match status" value="1"/>
</dbReference>
<dbReference type="GO" id="GO:0071555">
    <property type="term" value="P:cell wall organization"/>
    <property type="evidence" value="ECO:0007669"/>
    <property type="project" value="UniProtKB-KW"/>
</dbReference>
<keyword evidence="7 12" id="KW-0133">Cell shape</keyword>
<sequence>MKYFAYLLLTPLFLLLAFNMYAYGSIIGLRTLSPSSTAFMNTRMAQLAERKPEVKRDYRWVDYQDISPHLKKALIASEDARFAVHGGFDWEGIRQAARRNRAQGEIRAGGSTISQQLVKNLFLNEERSYWRKAEEAALTAILEATTDKTRIYTLYLNVIEWGYGIYGAEAAAQHFYGVSAKELNPRQAAALAARVSAPLRYADQPDDPRLRRKTEIILKRMNSAKLPE</sequence>
<evidence type="ECO:0000313" key="14">
    <source>
        <dbReference type="EMBL" id="RRD89872.1"/>
    </source>
</evidence>
<evidence type="ECO:0000256" key="3">
    <source>
        <dbReference type="ARBA" id="ARBA00022519"/>
    </source>
</evidence>
<evidence type="ECO:0000256" key="6">
    <source>
        <dbReference type="ARBA" id="ARBA00022692"/>
    </source>
</evidence>
<comment type="pathway">
    <text evidence="12">Cell wall biogenesis; peptidoglycan biosynthesis.</text>
</comment>
<evidence type="ECO:0000256" key="10">
    <source>
        <dbReference type="ARBA" id="ARBA00023136"/>
    </source>
</evidence>
<dbReference type="NCBIfam" id="TIGR02070">
    <property type="entry name" value="mono_pep_trsgly"/>
    <property type="match status" value="1"/>
</dbReference>
<dbReference type="HAMAP" id="MF_00766">
    <property type="entry name" value="PGT_MtgA"/>
    <property type="match status" value="1"/>
</dbReference>
<dbReference type="GO" id="GO:0008955">
    <property type="term" value="F:peptidoglycan glycosyltransferase activity"/>
    <property type="evidence" value="ECO:0007669"/>
    <property type="project" value="UniProtKB-UniRule"/>
</dbReference>
<keyword evidence="15" id="KW-1185">Reference proteome</keyword>
<gene>
    <name evidence="12" type="primary">mtgA</name>
    <name evidence="14" type="ORF">EII21_07525</name>
</gene>
<reference evidence="14 15" key="1">
    <citation type="submission" date="2018-11" db="EMBL/GenBank/DDBJ databases">
        <title>Genomes From Bacteria Associated with the Canine Oral Cavity: a Test Case for Automated Genome-Based Taxonomic Assignment.</title>
        <authorList>
            <person name="Coil D.A."/>
            <person name="Jospin G."/>
            <person name="Darling A.E."/>
            <person name="Wallis C."/>
            <person name="Davis I.J."/>
            <person name="Harris S."/>
            <person name="Eisen J.A."/>
            <person name="Holcombe L.J."/>
            <person name="O'Flynn C."/>
        </authorList>
    </citation>
    <scope>NUCLEOTIDE SEQUENCE [LARGE SCALE GENOMIC DNA]</scope>
    <source>
        <strain evidence="14 15">COT-280</strain>
    </source>
</reference>
<dbReference type="EMBL" id="RQYC01000010">
    <property type="protein sequence ID" value="RRD89872.1"/>
    <property type="molecule type" value="Genomic_DNA"/>
</dbReference>
<dbReference type="AlphaFoldDB" id="A0A3P2A354"/>
<dbReference type="GO" id="GO:0016763">
    <property type="term" value="F:pentosyltransferase activity"/>
    <property type="evidence" value="ECO:0007669"/>
    <property type="project" value="InterPro"/>
</dbReference>
<dbReference type="SUPFAM" id="SSF53955">
    <property type="entry name" value="Lysozyme-like"/>
    <property type="match status" value="1"/>
</dbReference>